<name>A0A975PNT2_9RHOB</name>
<sequence length="58" mass="6819">MTDFFGYLALALLALIVLYILWVWWQKFVANRPDRYGKGPGHDLRGAERGQWHRGKDD</sequence>
<keyword evidence="2" id="KW-1133">Transmembrane helix</keyword>
<organism evidence="3 4">
    <name type="scientific">Sulfitobacter albidus</name>
    <dbReference type="NCBI Taxonomy" id="2829501"/>
    <lineage>
        <taxon>Bacteria</taxon>
        <taxon>Pseudomonadati</taxon>
        <taxon>Pseudomonadota</taxon>
        <taxon>Alphaproteobacteria</taxon>
        <taxon>Rhodobacterales</taxon>
        <taxon>Roseobacteraceae</taxon>
        <taxon>Sulfitobacter</taxon>
    </lineage>
</organism>
<feature type="region of interest" description="Disordered" evidence="1">
    <location>
        <begin position="35"/>
        <end position="58"/>
    </location>
</feature>
<keyword evidence="4" id="KW-1185">Reference proteome</keyword>
<reference evidence="3" key="1">
    <citation type="submission" date="2021-04" db="EMBL/GenBank/DDBJ databases">
        <title>Complete genome sequence for Sulfitobacter sp. strain JK7-1.</title>
        <authorList>
            <person name="Park S.-J."/>
        </authorList>
    </citation>
    <scope>NUCLEOTIDE SEQUENCE</scope>
    <source>
        <strain evidence="3">JK7-1</strain>
    </source>
</reference>
<dbReference type="EMBL" id="CP073582">
    <property type="protein sequence ID" value="QUJ78182.1"/>
    <property type="molecule type" value="Genomic_DNA"/>
</dbReference>
<evidence type="ECO:0000313" key="4">
    <source>
        <dbReference type="Proteomes" id="UP000683291"/>
    </source>
</evidence>
<evidence type="ECO:0000256" key="1">
    <source>
        <dbReference type="SAM" id="MobiDB-lite"/>
    </source>
</evidence>
<feature type="transmembrane region" description="Helical" evidence="2">
    <location>
        <begin position="6"/>
        <end position="25"/>
    </location>
</feature>
<keyword evidence="2" id="KW-0812">Transmembrane</keyword>
<evidence type="ECO:0000313" key="3">
    <source>
        <dbReference type="EMBL" id="QUJ78182.1"/>
    </source>
</evidence>
<dbReference type="AlphaFoldDB" id="A0A975PNT2"/>
<dbReference type="Proteomes" id="UP000683291">
    <property type="component" value="Chromosome pJK7-1-1"/>
</dbReference>
<proteinExistence type="predicted"/>
<keyword evidence="2" id="KW-0472">Membrane</keyword>
<dbReference type="RefSeq" id="WP_212706374.1">
    <property type="nucleotide sequence ID" value="NZ_CP073582.1"/>
</dbReference>
<gene>
    <name evidence="3" type="ORF">KDD17_16935</name>
</gene>
<accession>A0A975PNT2</accession>
<dbReference type="KEGG" id="sual:KDD17_16935"/>
<protein>
    <submittedName>
        <fullName evidence="3">Uncharacterized protein</fullName>
    </submittedName>
</protein>
<evidence type="ECO:0000256" key="2">
    <source>
        <dbReference type="SAM" id="Phobius"/>
    </source>
</evidence>